<reference evidence="3 4" key="1">
    <citation type="submission" date="2016-11" db="EMBL/GenBank/DDBJ databases">
        <title>Study of marine rhodopsin-containing bacteria.</title>
        <authorList>
            <person name="Yoshizawa S."/>
            <person name="Kumagai Y."/>
            <person name="Kogure K."/>
        </authorList>
    </citation>
    <scope>NUCLEOTIDE SEQUENCE [LARGE SCALE GENOMIC DNA]</scope>
    <source>
        <strain evidence="3 4">SAORIC-28</strain>
    </source>
</reference>
<sequence>MRALVLALPLLLAACGDGRPAADVTPAPSVDAAPDTVGLGTEAEGAGEAPDRPIAPGSRPETATATISIEGMEEPIDLRLVTVEDTRLPFSTYVPADWAADVLSSGEGDAARFVMGTPPLEGSVHLFVPSEPNQGGADALARAVAESNGGAEPLEGAAPWVRAGYRFGDPALGGSVRVGEHAGTTFYVVVRYPAEMADGFAPRVGLVLDRLRWADDGTGL</sequence>
<evidence type="ECO:0000256" key="2">
    <source>
        <dbReference type="SAM" id="SignalP"/>
    </source>
</evidence>
<gene>
    <name evidence="3" type="ORF">BSZ37_01165</name>
</gene>
<dbReference type="RefSeq" id="WP_095508785.1">
    <property type="nucleotide sequence ID" value="NZ_MQWD01000001.1"/>
</dbReference>
<dbReference type="EMBL" id="MQWD01000001">
    <property type="protein sequence ID" value="PAP75151.1"/>
    <property type="molecule type" value="Genomic_DNA"/>
</dbReference>
<evidence type="ECO:0008006" key="5">
    <source>
        <dbReference type="Google" id="ProtNLM"/>
    </source>
</evidence>
<evidence type="ECO:0000313" key="4">
    <source>
        <dbReference type="Proteomes" id="UP000216339"/>
    </source>
</evidence>
<keyword evidence="4" id="KW-1185">Reference proteome</keyword>
<dbReference type="OrthoDB" id="1524950at2"/>
<feature type="signal peptide" evidence="2">
    <location>
        <begin position="1"/>
        <end position="21"/>
    </location>
</feature>
<organism evidence="3 4">
    <name type="scientific">Rubrivirga marina</name>
    <dbReference type="NCBI Taxonomy" id="1196024"/>
    <lineage>
        <taxon>Bacteria</taxon>
        <taxon>Pseudomonadati</taxon>
        <taxon>Rhodothermota</taxon>
        <taxon>Rhodothermia</taxon>
        <taxon>Rhodothermales</taxon>
        <taxon>Rubricoccaceae</taxon>
        <taxon>Rubrivirga</taxon>
    </lineage>
</organism>
<feature type="chain" id="PRO_5012153753" description="PsbP C-terminal domain-containing protein" evidence="2">
    <location>
        <begin position="22"/>
        <end position="220"/>
    </location>
</feature>
<dbReference type="Proteomes" id="UP000216339">
    <property type="component" value="Unassembled WGS sequence"/>
</dbReference>
<name>A0A271IV65_9BACT</name>
<evidence type="ECO:0000256" key="1">
    <source>
        <dbReference type="SAM" id="MobiDB-lite"/>
    </source>
</evidence>
<evidence type="ECO:0000313" key="3">
    <source>
        <dbReference type="EMBL" id="PAP75151.1"/>
    </source>
</evidence>
<feature type="region of interest" description="Disordered" evidence="1">
    <location>
        <begin position="25"/>
        <end position="62"/>
    </location>
</feature>
<protein>
    <recommendedName>
        <fullName evidence="5">PsbP C-terminal domain-containing protein</fullName>
    </recommendedName>
</protein>
<dbReference type="AlphaFoldDB" id="A0A271IV65"/>
<accession>A0A271IV65</accession>
<comment type="caution">
    <text evidence="3">The sequence shown here is derived from an EMBL/GenBank/DDBJ whole genome shotgun (WGS) entry which is preliminary data.</text>
</comment>
<dbReference type="PROSITE" id="PS51257">
    <property type="entry name" value="PROKAR_LIPOPROTEIN"/>
    <property type="match status" value="1"/>
</dbReference>
<keyword evidence="2" id="KW-0732">Signal</keyword>
<proteinExistence type="predicted"/>